<keyword evidence="3" id="KW-1185">Reference proteome</keyword>
<feature type="signal peptide" evidence="1">
    <location>
        <begin position="1"/>
        <end position="19"/>
    </location>
</feature>
<protein>
    <submittedName>
        <fullName evidence="2">DUF1344 domain-containing protein</fullName>
    </submittedName>
</protein>
<dbReference type="Proteomes" id="UP001589755">
    <property type="component" value="Unassembled WGS sequence"/>
</dbReference>
<keyword evidence="1" id="KW-0732">Signal</keyword>
<dbReference type="InterPro" id="IPR009780">
    <property type="entry name" value="DUF1344"/>
</dbReference>
<evidence type="ECO:0000313" key="3">
    <source>
        <dbReference type="Proteomes" id="UP001589755"/>
    </source>
</evidence>
<feature type="chain" id="PRO_5047027245" evidence="1">
    <location>
        <begin position="20"/>
        <end position="82"/>
    </location>
</feature>
<proteinExistence type="predicted"/>
<evidence type="ECO:0000313" key="2">
    <source>
        <dbReference type="EMBL" id="MFC0209553.1"/>
    </source>
</evidence>
<reference evidence="2 3" key="1">
    <citation type="submission" date="2024-09" db="EMBL/GenBank/DDBJ databases">
        <authorList>
            <person name="Sun Q."/>
            <person name="Mori K."/>
        </authorList>
    </citation>
    <scope>NUCLEOTIDE SEQUENCE [LARGE SCALE GENOMIC DNA]</scope>
    <source>
        <strain evidence="2 3">CCM 8543</strain>
    </source>
</reference>
<evidence type="ECO:0000256" key="1">
    <source>
        <dbReference type="SAM" id="SignalP"/>
    </source>
</evidence>
<name>A0ABV6DA60_9HYPH</name>
<comment type="caution">
    <text evidence="2">The sequence shown here is derived from an EMBL/GenBank/DDBJ whole genome shotgun (WGS) entry which is preliminary data.</text>
</comment>
<dbReference type="Pfam" id="PF07076">
    <property type="entry name" value="DUF1344"/>
    <property type="match status" value="1"/>
</dbReference>
<dbReference type="EMBL" id="JBHLXD010000024">
    <property type="protein sequence ID" value="MFC0209553.1"/>
    <property type="molecule type" value="Genomic_DNA"/>
</dbReference>
<organism evidence="2 3">
    <name type="scientific">Chelativorans intermedius</name>
    <dbReference type="NCBI Taxonomy" id="515947"/>
    <lineage>
        <taxon>Bacteria</taxon>
        <taxon>Pseudomonadati</taxon>
        <taxon>Pseudomonadota</taxon>
        <taxon>Alphaproteobacteria</taxon>
        <taxon>Hyphomicrobiales</taxon>
        <taxon>Phyllobacteriaceae</taxon>
        <taxon>Chelativorans</taxon>
    </lineage>
</organism>
<gene>
    <name evidence="2" type="ORF">ACFFJ2_14195</name>
</gene>
<accession>A0ABV6DA60</accession>
<dbReference type="RefSeq" id="WP_261520348.1">
    <property type="nucleotide sequence ID" value="NZ_JAODNW010000010.1"/>
</dbReference>
<sequence length="82" mass="8753">MRIPAALLCLVLLAAPALAADTEGTIAAIDTESMTITLEDGATYKLPPEMDVSAIADGMEVVIAYRVNENGERQITDMFLPE</sequence>